<keyword evidence="3" id="KW-1185">Reference proteome</keyword>
<accession>A0A375YHN1</accession>
<feature type="transmembrane region" description="Helical" evidence="1">
    <location>
        <begin position="30"/>
        <end position="50"/>
    </location>
</feature>
<keyword evidence="1" id="KW-0812">Transmembrane</keyword>
<sequence length="125" mass="13295">MLTWVLVAMGGVMGSVFALLMLQRPTQRRLLLSTAGICGLFGVFSAYPYLPTFTTPVTFGFLGTASSMVLVASAPPAWFGTKSILQSAVAVTRRLAVYCAVGVTFALAGYLSVRAGTTFYVKVLR</sequence>
<protein>
    <submittedName>
        <fullName evidence="2">Uncharacterized protein</fullName>
    </submittedName>
</protein>
<feature type="transmembrane region" description="Helical" evidence="1">
    <location>
        <begin position="6"/>
        <end position="23"/>
    </location>
</feature>
<organism evidence="2 3">
    <name type="scientific">Mycolicibacterium parafortuitum</name>
    <name type="common">Mycobacterium parafortuitum</name>
    <dbReference type="NCBI Taxonomy" id="39692"/>
    <lineage>
        <taxon>Bacteria</taxon>
        <taxon>Bacillati</taxon>
        <taxon>Actinomycetota</taxon>
        <taxon>Actinomycetes</taxon>
        <taxon>Mycobacteriales</taxon>
        <taxon>Mycobacteriaceae</taxon>
        <taxon>Mycolicibacterium</taxon>
    </lineage>
</organism>
<dbReference type="STRING" id="39692.BST38_10060"/>
<evidence type="ECO:0000313" key="2">
    <source>
        <dbReference type="EMBL" id="SRX80642.1"/>
    </source>
</evidence>
<feature type="transmembrane region" description="Helical" evidence="1">
    <location>
        <begin position="95"/>
        <end position="113"/>
    </location>
</feature>
<reference evidence="2 3" key="1">
    <citation type="submission" date="2018-05" db="EMBL/GenBank/DDBJ databases">
        <authorList>
            <consortium name="IHU Genomes"/>
        </authorList>
    </citation>
    <scope>NUCLEOTIDE SEQUENCE [LARGE SCALE GENOMIC DNA]</scope>
    <source>
        <strain evidence="2 3">P7335</strain>
    </source>
</reference>
<proteinExistence type="predicted"/>
<keyword evidence="1" id="KW-0472">Membrane</keyword>
<evidence type="ECO:0000256" key="1">
    <source>
        <dbReference type="SAM" id="Phobius"/>
    </source>
</evidence>
<name>A0A375YHN1_MYCPF</name>
<dbReference type="EMBL" id="UEGS01000001">
    <property type="protein sequence ID" value="SRX80642.1"/>
    <property type="molecule type" value="Genomic_DNA"/>
</dbReference>
<dbReference type="AlphaFoldDB" id="A0A375YHN1"/>
<evidence type="ECO:0000313" key="3">
    <source>
        <dbReference type="Proteomes" id="UP000252008"/>
    </source>
</evidence>
<keyword evidence="1" id="KW-1133">Transmembrane helix</keyword>
<dbReference type="RefSeq" id="WP_237160727.1">
    <property type="nucleotide sequence ID" value="NZ_MVID01000006.1"/>
</dbReference>
<feature type="transmembrane region" description="Helical" evidence="1">
    <location>
        <begin position="56"/>
        <end position="74"/>
    </location>
</feature>
<gene>
    <name evidence="2" type="ORF">MPP7335_02386</name>
</gene>
<dbReference type="Proteomes" id="UP000252008">
    <property type="component" value="Unassembled WGS sequence"/>
</dbReference>